<feature type="domain" description="K Homology" evidence="2">
    <location>
        <begin position="394"/>
        <end position="470"/>
    </location>
</feature>
<sequence length="593" mass="69437">MNNPRFIRSTSNLAYSTVYVSVPYAASAPMDMVQYLYHEIFIDLQKSLIGVCRVSKQMNLDNSISFVVEGILSVSYIMKIVRKSYRYIYEIEVPLCLYSMKNELYRRSVNIMNKHKSMIYVQITNKVVLYLGGRFEDVVECRLEIMKIIEEMMGFQTQISKGRFDLPFLIKKGYRIYMGSLINSDSMLLSLDTKNNSNTSKLPFEEKDRVESFEMVYLDSMKYAYLLLYKKYEMDNVLASYSTYITELETSNKTTKIMFMSLSKKNLKLTLAWFNKLYNSVIVANFSQPVYGKIDSLIIFENSKDPYSTVVGEISKIKEIITTAKGDFEAFMDVEGETLDFLCGKKNGKIIKIMKGLGCIIEVTKKTDFDRSCVYIKGRLAVFKVALSMVMNEFPEYITFSIDERHHKRIIGYGGKNIQKMMKKHGVYIKFMSRSEMEQEGYEHNVVIKTPRKNANNLEKMKSELFEMIEEIPEETTKWHEVGSDRFFNYPHATDFTVYFDKFLVRTEIPKIYYYDTTAVPKRSHKIVLSNKKVFFCSDEKVENKHLTVNYWLMQLPESERLLYIFNINGIITFDTLYEDFSELMVVDSRFLN</sequence>
<dbReference type="AlphaFoldDB" id="A0A9P6H0F3"/>
<dbReference type="GO" id="GO:0003723">
    <property type="term" value="F:RNA binding"/>
    <property type="evidence" value="ECO:0007669"/>
    <property type="project" value="UniProtKB-UniRule"/>
</dbReference>
<dbReference type="OrthoDB" id="2196204at2759"/>
<dbReference type="SUPFAM" id="SSF54791">
    <property type="entry name" value="Eukaryotic type KH-domain (KH-domain type I)"/>
    <property type="match status" value="2"/>
</dbReference>
<reference evidence="3 4" key="1">
    <citation type="journal article" date="2020" name="Genome Biol. Evol.">
        <title>Comparative genomics of strictly vertically transmitted, feminizing microsporidia endosymbionts of amphipod crustaceans.</title>
        <authorList>
            <person name="Cormier A."/>
            <person name="Chebbi M.A."/>
            <person name="Giraud I."/>
            <person name="Wattier R."/>
            <person name="Teixeira M."/>
            <person name="Gilbert C."/>
            <person name="Rigaud T."/>
            <person name="Cordaux R."/>
        </authorList>
    </citation>
    <scope>NUCLEOTIDE SEQUENCE [LARGE SCALE GENOMIC DNA]</scope>
    <source>
        <strain evidence="3 4">Ou3-Ou53</strain>
    </source>
</reference>
<name>A0A9P6H0F3_9MICR</name>
<evidence type="ECO:0000313" key="4">
    <source>
        <dbReference type="Proteomes" id="UP000740883"/>
    </source>
</evidence>
<comment type="caution">
    <text evidence="3">The sequence shown here is derived from an EMBL/GenBank/DDBJ whole genome shotgun (WGS) entry which is preliminary data.</text>
</comment>
<dbReference type="Gene3D" id="3.30.1370.10">
    <property type="entry name" value="K Homology domain, type 1"/>
    <property type="match status" value="1"/>
</dbReference>
<dbReference type="PROSITE" id="PS50084">
    <property type="entry name" value="KH_TYPE_1"/>
    <property type="match status" value="1"/>
</dbReference>
<dbReference type="EMBL" id="SBJO01000045">
    <property type="protein sequence ID" value="KAF9763985.1"/>
    <property type="molecule type" value="Genomic_DNA"/>
</dbReference>
<organism evidence="3 4">
    <name type="scientific">Nosema granulosis</name>
    <dbReference type="NCBI Taxonomy" id="83296"/>
    <lineage>
        <taxon>Eukaryota</taxon>
        <taxon>Fungi</taxon>
        <taxon>Fungi incertae sedis</taxon>
        <taxon>Microsporidia</taxon>
        <taxon>Nosematidae</taxon>
        <taxon>Nosema</taxon>
    </lineage>
</organism>
<dbReference type="InterPro" id="IPR004088">
    <property type="entry name" value="KH_dom_type_1"/>
</dbReference>
<keyword evidence="1" id="KW-0694">RNA-binding</keyword>
<evidence type="ECO:0000259" key="2">
    <source>
        <dbReference type="SMART" id="SM00322"/>
    </source>
</evidence>
<gene>
    <name evidence="3" type="primary">YLL032C</name>
    <name evidence="3" type="ORF">NGRA_0925</name>
</gene>
<keyword evidence="4" id="KW-1185">Reference proteome</keyword>
<dbReference type="CDD" id="cd22453">
    <property type="entry name" value="KH-I_MUG60_like"/>
    <property type="match status" value="1"/>
</dbReference>
<dbReference type="InterPro" id="IPR004087">
    <property type="entry name" value="KH_dom"/>
</dbReference>
<dbReference type="SMART" id="SM00322">
    <property type="entry name" value="KH"/>
    <property type="match status" value="1"/>
</dbReference>
<dbReference type="Proteomes" id="UP000740883">
    <property type="component" value="Unassembled WGS sequence"/>
</dbReference>
<dbReference type="InterPro" id="IPR036612">
    <property type="entry name" value="KH_dom_type_1_sf"/>
</dbReference>
<dbReference type="Pfam" id="PF00013">
    <property type="entry name" value="KH_1"/>
    <property type="match status" value="1"/>
</dbReference>
<protein>
    <submittedName>
        <fullName evidence="3">KH domain-containing protein</fullName>
    </submittedName>
</protein>
<evidence type="ECO:0000313" key="3">
    <source>
        <dbReference type="EMBL" id="KAF9763985.1"/>
    </source>
</evidence>
<accession>A0A9P6H0F3</accession>
<proteinExistence type="predicted"/>
<evidence type="ECO:0000256" key="1">
    <source>
        <dbReference type="PROSITE-ProRule" id="PRU00117"/>
    </source>
</evidence>